<evidence type="ECO:0000256" key="9">
    <source>
        <dbReference type="RuleBase" id="RU003706"/>
    </source>
</evidence>
<keyword evidence="6 9" id="KW-0479">Metal-binding</keyword>
<dbReference type="PANTHER" id="PTHR43532:SF1">
    <property type="entry name" value="GLUCOSE-1-PHOSPHATE THYMIDYLYLTRANSFERASE 1"/>
    <property type="match status" value="1"/>
</dbReference>
<evidence type="ECO:0000313" key="12">
    <source>
        <dbReference type="EMBL" id="HGU42432.1"/>
    </source>
</evidence>
<reference evidence="12" key="1">
    <citation type="journal article" date="2020" name="mSystems">
        <title>Genome- and Community-Level Interaction Insights into Carbon Utilization and Element Cycling Functions of Hydrothermarchaeota in Hydrothermal Sediment.</title>
        <authorList>
            <person name="Zhou Z."/>
            <person name="Liu Y."/>
            <person name="Xu W."/>
            <person name="Pan J."/>
            <person name="Luo Z.H."/>
            <person name="Li M."/>
        </authorList>
    </citation>
    <scope>NUCLEOTIDE SEQUENCE [LARGE SCALE GENOMIC DNA]</scope>
    <source>
        <strain evidence="12">SpSt-604</strain>
        <strain evidence="11">SpSt-640</strain>
    </source>
</reference>
<dbReference type="NCBIfam" id="TIGR01207">
    <property type="entry name" value="rmlA"/>
    <property type="match status" value="1"/>
</dbReference>
<evidence type="ECO:0000256" key="8">
    <source>
        <dbReference type="ARBA" id="ARBA00049336"/>
    </source>
</evidence>
<dbReference type="FunFam" id="3.90.550.10:FF:000023">
    <property type="entry name" value="Glucose-1-phosphate thymidylyltransferase"/>
    <property type="match status" value="1"/>
</dbReference>
<evidence type="ECO:0000256" key="6">
    <source>
        <dbReference type="ARBA" id="ARBA00022723"/>
    </source>
</evidence>
<dbReference type="CDD" id="cd02538">
    <property type="entry name" value="G1P_TT_short"/>
    <property type="match status" value="1"/>
</dbReference>
<evidence type="ECO:0000256" key="1">
    <source>
        <dbReference type="ARBA" id="ARBA00001946"/>
    </source>
</evidence>
<evidence type="ECO:0000256" key="3">
    <source>
        <dbReference type="ARBA" id="ARBA00012461"/>
    </source>
</evidence>
<evidence type="ECO:0000256" key="5">
    <source>
        <dbReference type="ARBA" id="ARBA00022695"/>
    </source>
</evidence>
<keyword evidence="4 9" id="KW-0808">Transferase</keyword>
<dbReference type="InterPro" id="IPR005907">
    <property type="entry name" value="G1P_thy_trans_s"/>
</dbReference>
<dbReference type="Pfam" id="PF00483">
    <property type="entry name" value="NTP_transferase"/>
    <property type="match status" value="1"/>
</dbReference>
<evidence type="ECO:0000313" key="11">
    <source>
        <dbReference type="EMBL" id="HGQ77216.1"/>
    </source>
</evidence>
<dbReference type="EC" id="2.7.7.24" evidence="3 9"/>
<comment type="caution">
    <text evidence="12">The sequence shown here is derived from an EMBL/GenBank/DDBJ whole genome shotgun (WGS) entry which is preliminary data.</text>
</comment>
<comment type="function">
    <text evidence="9">Catalyzes the formation of dTDP-glucose, from dTTP and glucose 1-phosphate, as well as its pyrophosphorolysis.</text>
</comment>
<feature type="domain" description="Nucleotidyl transferase" evidence="10">
    <location>
        <begin position="3"/>
        <end position="239"/>
    </location>
</feature>
<keyword evidence="5 9" id="KW-0548">Nucleotidyltransferase</keyword>
<sequence>MRKGIILAGGSGTRLYPMTLVTSKQLLPVYDKPMIFYPLSILMLAGIREILVISTPQDLPKFKDLLGDGSQFGVSFSYAEQPSPNGLAEAFIIGESFIGDSPSAMILGDNIFYGHNLTKLLRQANENIDRATVFAYYVDDPERYGVVEFDSNYRAISIEEKPKQPKSNYAVTGLYFYPSGVCEYAKMIKPSWRNELEITDLNKIYLEKGLLDVKIMGRGYAWFDTGTVESLFEAVEFVRAVQKRQGIIIASPEEIAYLNGWISLEQLYKAVDRYGKSQYGAYLRKVAEGKIIYKQE</sequence>
<name>A0A7C4W6M1_FERPE</name>
<dbReference type="SUPFAM" id="SSF53448">
    <property type="entry name" value="Nucleotide-diphospho-sugar transferases"/>
    <property type="match status" value="1"/>
</dbReference>
<evidence type="ECO:0000256" key="4">
    <source>
        <dbReference type="ARBA" id="ARBA00022679"/>
    </source>
</evidence>
<dbReference type="GO" id="GO:0046872">
    <property type="term" value="F:metal ion binding"/>
    <property type="evidence" value="ECO:0007669"/>
    <property type="project" value="UniProtKB-KW"/>
</dbReference>
<dbReference type="InterPro" id="IPR029044">
    <property type="entry name" value="Nucleotide-diphossugar_trans"/>
</dbReference>
<organism evidence="12">
    <name type="scientific">Fervidobacterium pennivorans</name>
    <dbReference type="NCBI Taxonomy" id="93466"/>
    <lineage>
        <taxon>Bacteria</taxon>
        <taxon>Thermotogati</taxon>
        <taxon>Thermotogota</taxon>
        <taxon>Thermotogae</taxon>
        <taxon>Thermotogales</taxon>
        <taxon>Fervidobacteriaceae</taxon>
        <taxon>Fervidobacterium</taxon>
    </lineage>
</organism>
<comment type="similarity">
    <text evidence="2 9">Belongs to the glucose-1-phosphate thymidylyltransferase family.</text>
</comment>
<comment type="catalytic activity">
    <reaction evidence="8 9">
        <text>dTTP + alpha-D-glucose 1-phosphate + H(+) = dTDP-alpha-D-glucose + diphosphate</text>
        <dbReference type="Rhea" id="RHEA:15225"/>
        <dbReference type="ChEBI" id="CHEBI:15378"/>
        <dbReference type="ChEBI" id="CHEBI:33019"/>
        <dbReference type="ChEBI" id="CHEBI:37568"/>
        <dbReference type="ChEBI" id="CHEBI:57477"/>
        <dbReference type="ChEBI" id="CHEBI:58601"/>
        <dbReference type="EC" id="2.7.7.24"/>
    </reaction>
</comment>
<evidence type="ECO:0000256" key="7">
    <source>
        <dbReference type="ARBA" id="ARBA00022842"/>
    </source>
</evidence>
<evidence type="ECO:0000259" key="10">
    <source>
        <dbReference type="Pfam" id="PF00483"/>
    </source>
</evidence>
<accession>A0A7C4W6M1</accession>
<dbReference type="AlphaFoldDB" id="A0A7C4W6M1"/>
<dbReference type="EMBL" id="DTBH01000109">
    <property type="protein sequence ID" value="HGQ77216.1"/>
    <property type="molecule type" value="Genomic_DNA"/>
</dbReference>
<dbReference type="GO" id="GO:0008879">
    <property type="term" value="F:glucose-1-phosphate thymidylyltransferase activity"/>
    <property type="evidence" value="ECO:0007669"/>
    <property type="project" value="UniProtKB-EC"/>
</dbReference>
<dbReference type="PANTHER" id="PTHR43532">
    <property type="entry name" value="GLUCOSE-1-PHOSPHATE THYMIDYLYLTRANSFERASE"/>
    <property type="match status" value="1"/>
</dbReference>
<dbReference type="EMBL" id="DSZT01000187">
    <property type="protein sequence ID" value="HGU42432.1"/>
    <property type="molecule type" value="Genomic_DNA"/>
</dbReference>
<dbReference type="Gene3D" id="3.90.550.10">
    <property type="entry name" value="Spore Coat Polysaccharide Biosynthesis Protein SpsA, Chain A"/>
    <property type="match status" value="1"/>
</dbReference>
<evidence type="ECO:0000256" key="2">
    <source>
        <dbReference type="ARBA" id="ARBA00010480"/>
    </source>
</evidence>
<protein>
    <recommendedName>
        <fullName evidence="3 9">Glucose-1-phosphate thymidylyltransferase</fullName>
        <ecNumber evidence="3 9">2.7.7.24</ecNumber>
    </recommendedName>
</protein>
<dbReference type="InterPro" id="IPR005835">
    <property type="entry name" value="NTP_transferase_dom"/>
</dbReference>
<comment type="cofactor">
    <cofactor evidence="1">
        <name>Mg(2+)</name>
        <dbReference type="ChEBI" id="CHEBI:18420"/>
    </cofactor>
</comment>
<keyword evidence="7 9" id="KW-0460">Magnesium</keyword>
<gene>
    <name evidence="12" type="primary">rfbA</name>
    <name evidence="12" type="ORF">ENT72_05920</name>
    <name evidence="11" type="ORF">ENU12_04765</name>
</gene>
<proteinExistence type="inferred from homology"/>